<organism evidence="1 2">
    <name type="scientific">Halorientalis brevis</name>
    <dbReference type="NCBI Taxonomy" id="1126241"/>
    <lineage>
        <taxon>Archaea</taxon>
        <taxon>Methanobacteriati</taxon>
        <taxon>Methanobacteriota</taxon>
        <taxon>Stenosarchaea group</taxon>
        <taxon>Halobacteria</taxon>
        <taxon>Halobacteriales</taxon>
        <taxon>Haloarculaceae</taxon>
        <taxon>Halorientalis</taxon>
    </lineage>
</organism>
<sequence length="52" mass="5508">MDSAAESRDPDVPAAVETIEAYETDDGVVLYDAENPLAWVQATDAVPLTDAV</sequence>
<dbReference type="Pfam" id="PF24018">
    <property type="entry name" value="DUF7331"/>
    <property type="match status" value="1"/>
</dbReference>
<name>A0ABD6CBS0_9EURY</name>
<evidence type="ECO:0000313" key="1">
    <source>
        <dbReference type="EMBL" id="MFD1587161.1"/>
    </source>
</evidence>
<proteinExistence type="predicted"/>
<dbReference type="RefSeq" id="WP_379814188.1">
    <property type="nucleotide sequence ID" value="NZ_JBHUDJ010000003.1"/>
</dbReference>
<keyword evidence="2" id="KW-1185">Reference proteome</keyword>
<dbReference type="Proteomes" id="UP001597119">
    <property type="component" value="Unassembled WGS sequence"/>
</dbReference>
<dbReference type="InterPro" id="IPR055755">
    <property type="entry name" value="DUF7331"/>
</dbReference>
<evidence type="ECO:0000313" key="2">
    <source>
        <dbReference type="Proteomes" id="UP001597119"/>
    </source>
</evidence>
<reference evidence="1 2" key="1">
    <citation type="journal article" date="2019" name="Int. J. Syst. Evol. Microbiol.">
        <title>The Global Catalogue of Microorganisms (GCM) 10K type strain sequencing project: providing services to taxonomists for standard genome sequencing and annotation.</title>
        <authorList>
            <consortium name="The Broad Institute Genomics Platform"/>
            <consortium name="The Broad Institute Genome Sequencing Center for Infectious Disease"/>
            <person name="Wu L."/>
            <person name="Ma J."/>
        </authorList>
    </citation>
    <scope>NUCLEOTIDE SEQUENCE [LARGE SCALE GENOMIC DNA]</scope>
    <source>
        <strain evidence="1 2">CGMCC 1.12125</strain>
    </source>
</reference>
<comment type="caution">
    <text evidence="1">The sequence shown here is derived from an EMBL/GenBank/DDBJ whole genome shotgun (WGS) entry which is preliminary data.</text>
</comment>
<protein>
    <submittedName>
        <fullName evidence="1">Uncharacterized protein</fullName>
    </submittedName>
</protein>
<accession>A0ABD6CBS0</accession>
<gene>
    <name evidence="1" type="ORF">ACFR9U_09205</name>
</gene>
<dbReference type="AlphaFoldDB" id="A0ABD6CBS0"/>
<dbReference type="EMBL" id="JBHUDJ010000003">
    <property type="protein sequence ID" value="MFD1587161.1"/>
    <property type="molecule type" value="Genomic_DNA"/>
</dbReference>